<accession>A0A0C9VVY6</accession>
<feature type="transmembrane region" description="Helical" evidence="2">
    <location>
        <begin position="162"/>
        <end position="182"/>
    </location>
</feature>
<name>A0A0C9VVY6_9AGAM</name>
<proteinExistence type="predicted"/>
<feature type="region of interest" description="Disordered" evidence="1">
    <location>
        <begin position="1"/>
        <end position="57"/>
    </location>
</feature>
<evidence type="ECO:0000313" key="3">
    <source>
        <dbReference type="EMBL" id="KIJ62320.1"/>
    </source>
</evidence>
<keyword evidence="4" id="KW-1185">Reference proteome</keyword>
<feature type="transmembrane region" description="Helical" evidence="2">
    <location>
        <begin position="132"/>
        <end position="150"/>
    </location>
</feature>
<dbReference type="HOGENOM" id="CLU_670958_0_0_1"/>
<dbReference type="OrthoDB" id="3250682at2759"/>
<keyword evidence="2" id="KW-1133">Transmembrane helix</keyword>
<keyword evidence="2" id="KW-0812">Transmembrane</keyword>
<feature type="compositionally biased region" description="Low complexity" evidence="1">
    <location>
        <begin position="29"/>
        <end position="39"/>
    </location>
</feature>
<dbReference type="EMBL" id="KN839856">
    <property type="protein sequence ID" value="KIJ62320.1"/>
    <property type="molecule type" value="Genomic_DNA"/>
</dbReference>
<keyword evidence="2" id="KW-0472">Membrane</keyword>
<organism evidence="3 4">
    <name type="scientific">Hydnomerulius pinastri MD-312</name>
    <dbReference type="NCBI Taxonomy" id="994086"/>
    <lineage>
        <taxon>Eukaryota</taxon>
        <taxon>Fungi</taxon>
        <taxon>Dikarya</taxon>
        <taxon>Basidiomycota</taxon>
        <taxon>Agaricomycotina</taxon>
        <taxon>Agaricomycetes</taxon>
        <taxon>Agaricomycetidae</taxon>
        <taxon>Boletales</taxon>
        <taxon>Boletales incertae sedis</taxon>
        <taxon>Leucogyrophana</taxon>
    </lineage>
</organism>
<gene>
    <name evidence="3" type="ORF">HYDPIDRAFT_189145</name>
</gene>
<sequence length="410" mass="45152">MSDIASDPTDEPPTSCHLNPDNVPPPGPTTSQPAAAASTELRHFAPSGDATKLDPPSRLDIARGIGGDWKKFGRNIHIRSRSSNYSTLRSYYREVYSSTPFDHLRTRLADKLLSIHYSPAPQLQTVEVFCEAILYGVYSVLAAAACYILISGRAITTSHKLVLGISIFMYCLATSHLVLVFVQSLQTEVSFQNTQTRTVVNWIMFMCGDGILIWRAWIVWSCNIWVAIVPSIILILFAGKYLECRMAKLLEHVQGQAIQAAPSRYRKLTMVLCESGALLATIQIISLVLDEVQNEGLHVMDDICTQLVGILPTLIALLVHFDMISGNHVNERYADTLPSTIVISVPPAAPSMSSVSTSRHSTLPHARNVFKMDALHSNTAINPADRKDRPASASETNFQCFADTTNHTMV</sequence>
<evidence type="ECO:0000256" key="1">
    <source>
        <dbReference type="SAM" id="MobiDB-lite"/>
    </source>
</evidence>
<dbReference type="Proteomes" id="UP000053820">
    <property type="component" value="Unassembled WGS sequence"/>
</dbReference>
<evidence type="ECO:0000313" key="4">
    <source>
        <dbReference type="Proteomes" id="UP000053820"/>
    </source>
</evidence>
<reference evidence="3 4" key="1">
    <citation type="submission" date="2014-04" db="EMBL/GenBank/DDBJ databases">
        <title>Evolutionary Origins and Diversification of the Mycorrhizal Mutualists.</title>
        <authorList>
            <consortium name="DOE Joint Genome Institute"/>
            <consortium name="Mycorrhizal Genomics Consortium"/>
            <person name="Kohler A."/>
            <person name="Kuo A."/>
            <person name="Nagy L.G."/>
            <person name="Floudas D."/>
            <person name="Copeland A."/>
            <person name="Barry K.W."/>
            <person name="Cichocki N."/>
            <person name="Veneault-Fourrey C."/>
            <person name="LaButti K."/>
            <person name="Lindquist E.A."/>
            <person name="Lipzen A."/>
            <person name="Lundell T."/>
            <person name="Morin E."/>
            <person name="Murat C."/>
            <person name="Riley R."/>
            <person name="Ohm R."/>
            <person name="Sun H."/>
            <person name="Tunlid A."/>
            <person name="Henrissat B."/>
            <person name="Grigoriev I.V."/>
            <person name="Hibbett D.S."/>
            <person name="Martin F."/>
        </authorList>
    </citation>
    <scope>NUCLEOTIDE SEQUENCE [LARGE SCALE GENOMIC DNA]</scope>
    <source>
        <strain evidence="3 4">MD-312</strain>
    </source>
</reference>
<feature type="transmembrane region" description="Helical" evidence="2">
    <location>
        <begin position="212"/>
        <end position="238"/>
    </location>
</feature>
<protein>
    <submittedName>
        <fullName evidence="3">Uncharacterized protein</fullName>
    </submittedName>
</protein>
<evidence type="ECO:0000256" key="2">
    <source>
        <dbReference type="SAM" id="Phobius"/>
    </source>
</evidence>
<dbReference type="AlphaFoldDB" id="A0A0C9VVY6"/>